<name>A0A165L3W5_9APHY</name>
<feature type="region of interest" description="Disordered" evidence="3">
    <location>
        <begin position="154"/>
        <end position="173"/>
    </location>
</feature>
<reference evidence="4 5" key="1">
    <citation type="journal article" date="2016" name="Mol. Biol. Evol.">
        <title>Comparative Genomics of Early-Diverging Mushroom-Forming Fungi Provides Insights into the Origins of Lignocellulose Decay Capabilities.</title>
        <authorList>
            <person name="Nagy L.G."/>
            <person name="Riley R."/>
            <person name="Tritt A."/>
            <person name="Adam C."/>
            <person name="Daum C."/>
            <person name="Floudas D."/>
            <person name="Sun H."/>
            <person name="Yadav J.S."/>
            <person name="Pangilinan J."/>
            <person name="Larsson K.H."/>
            <person name="Matsuura K."/>
            <person name="Barry K."/>
            <person name="Labutti K."/>
            <person name="Kuo R."/>
            <person name="Ohm R.A."/>
            <person name="Bhattacharya S.S."/>
            <person name="Shirouzu T."/>
            <person name="Yoshinaga Y."/>
            <person name="Martin F.M."/>
            <person name="Grigoriev I.V."/>
            <person name="Hibbett D.S."/>
        </authorList>
    </citation>
    <scope>NUCLEOTIDE SEQUENCE [LARGE SCALE GENOMIC DNA]</scope>
    <source>
        <strain evidence="4 5">L-15889</strain>
    </source>
</reference>
<keyword evidence="1" id="KW-0433">Leucine-rich repeat</keyword>
<dbReference type="PANTHER" id="PTHR48051:SF1">
    <property type="entry name" value="RAS SUPPRESSOR PROTEIN 1"/>
    <property type="match status" value="1"/>
</dbReference>
<feature type="compositionally biased region" description="Low complexity" evidence="3">
    <location>
        <begin position="23"/>
        <end position="36"/>
    </location>
</feature>
<dbReference type="Gene3D" id="3.80.10.10">
    <property type="entry name" value="Ribonuclease Inhibitor"/>
    <property type="match status" value="1"/>
</dbReference>
<dbReference type="PANTHER" id="PTHR48051">
    <property type="match status" value="1"/>
</dbReference>
<dbReference type="OrthoDB" id="660555at2759"/>
<sequence>MDPYAASAHGTWKPPRREKKPFSRSASATSAYSTSTVLSDDTADGNLARSLNRSTDEDDLHLDDEFTAPHAARYSSMMESEEEIWDMVIARAIETANGEIFLQNSPLLSRPLTYIPPSISDLAGLVVLPNSSTALAAKPIAAFPTHRPFLRSATVPVSSPRSGPLFDDNKPRKSLQKAGSTVLVRTATSAMLPDPASTGSKSEIRLFLSNNRIKSLPLELFQLTGLTVLALRSNRISVLPSQIAQLTSLRELNIPTNKLRWLPSEMLGMHPMRLCVTNNPWIRPPPPDEDPELAPPSTQLRRARPTRASEPTRTHVSPTTVHFSIPPLTELCLRLLLSPVPGTDTEGTRRPDTVLEAYYALPFSGTDRTLPPTLLHTLRACLPSAVAKPAAQPSPSKKPHCAPHAGLSSTPQDADEEPPPSIGVCPSPVHRALDGGWVGGRVPVFVRHAEERLTWEREVVGTDVKAECGGAGVPVRWRGCWKGCLDFLDPGQDEPQAGSEDGAMDVDEDGDVDVLLLEVGGLREPDGDNDARVRIVQFAGGPISGFDDFE</sequence>
<dbReference type="STRING" id="1314783.A0A165L3W5"/>
<evidence type="ECO:0000313" key="5">
    <source>
        <dbReference type="Proteomes" id="UP000076727"/>
    </source>
</evidence>
<evidence type="ECO:0000256" key="1">
    <source>
        <dbReference type="ARBA" id="ARBA00022614"/>
    </source>
</evidence>
<dbReference type="SMART" id="SM00369">
    <property type="entry name" value="LRR_TYP"/>
    <property type="match status" value="2"/>
</dbReference>
<keyword evidence="2" id="KW-0677">Repeat</keyword>
<evidence type="ECO:0000256" key="2">
    <source>
        <dbReference type="ARBA" id="ARBA00022737"/>
    </source>
</evidence>
<dbReference type="InterPro" id="IPR003591">
    <property type="entry name" value="Leu-rich_rpt_typical-subtyp"/>
</dbReference>
<protein>
    <recommendedName>
        <fullName evidence="6">L domain-like protein</fullName>
    </recommendedName>
</protein>
<dbReference type="InterPro" id="IPR050216">
    <property type="entry name" value="LRR_domain-containing"/>
</dbReference>
<dbReference type="InterPro" id="IPR001611">
    <property type="entry name" value="Leu-rich_rpt"/>
</dbReference>
<dbReference type="AlphaFoldDB" id="A0A165L3W5"/>
<gene>
    <name evidence="4" type="ORF">DAEQUDRAFT_733305</name>
</gene>
<evidence type="ECO:0000313" key="4">
    <source>
        <dbReference type="EMBL" id="KZT63911.1"/>
    </source>
</evidence>
<organism evidence="4 5">
    <name type="scientific">Daedalea quercina L-15889</name>
    <dbReference type="NCBI Taxonomy" id="1314783"/>
    <lineage>
        <taxon>Eukaryota</taxon>
        <taxon>Fungi</taxon>
        <taxon>Dikarya</taxon>
        <taxon>Basidiomycota</taxon>
        <taxon>Agaricomycotina</taxon>
        <taxon>Agaricomycetes</taxon>
        <taxon>Polyporales</taxon>
        <taxon>Fomitopsis</taxon>
    </lineage>
</organism>
<dbReference type="SUPFAM" id="SSF52075">
    <property type="entry name" value="Outer arm dynein light chain 1"/>
    <property type="match status" value="1"/>
</dbReference>
<feature type="region of interest" description="Disordered" evidence="3">
    <location>
        <begin position="281"/>
        <end position="320"/>
    </location>
</feature>
<keyword evidence="5" id="KW-1185">Reference proteome</keyword>
<dbReference type="GO" id="GO:0005737">
    <property type="term" value="C:cytoplasm"/>
    <property type="evidence" value="ECO:0007669"/>
    <property type="project" value="TreeGrafter"/>
</dbReference>
<feature type="compositionally biased region" description="Polar residues" evidence="3">
    <location>
        <begin position="309"/>
        <end position="320"/>
    </location>
</feature>
<proteinExistence type="predicted"/>
<dbReference type="Pfam" id="PF13855">
    <property type="entry name" value="LRR_8"/>
    <property type="match status" value="1"/>
</dbReference>
<dbReference type="InterPro" id="IPR032675">
    <property type="entry name" value="LRR_dom_sf"/>
</dbReference>
<evidence type="ECO:0000256" key="3">
    <source>
        <dbReference type="SAM" id="MobiDB-lite"/>
    </source>
</evidence>
<accession>A0A165L3W5</accession>
<feature type="region of interest" description="Disordered" evidence="3">
    <location>
        <begin position="388"/>
        <end position="427"/>
    </location>
</feature>
<feature type="region of interest" description="Disordered" evidence="3">
    <location>
        <begin position="1"/>
        <end position="63"/>
    </location>
</feature>
<evidence type="ECO:0008006" key="6">
    <source>
        <dbReference type="Google" id="ProtNLM"/>
    </source>
</evidence>
<dbReference type="EMBL" id="KV429150">
    <property type="protein sequence ID" value="KZT63911.1"/>
    <property type="molecule type" value="Genomic_DNA"/>
</dbReference>
<dbReference type="Proteomes" id="UP000076727">
    <property type="component" value="Unassembled WGS sequence"/>
</dbReference>